<name>A0A0H5Q3D7_9ZZZZ</name>
<evidence type="ECO:0000256" key="1">
    <source>
        <dbReference type="ARBA" id="ARBA00022908"/>
    </source>
</evidence>
<keyword evidence="3" id="KW-0233">DNA recombination</keyword>
<sequence>MYQKRERYNDMTVYGYARVSSKEQNLDRQIEALKEYGIEERAIYTDKQSGKDFNRKAFKSLVGTDDTMPLLHEGDLLVIYSIDRLGRNYTEIQNQWRYITKDLKANIKVLDMPLLDTSKHGDDLDSTFISDLVLQILSYVAEKERQNIHARQEQGIRIAKEKGVHMGRPRAEYPKEWGAYYKTWKAGEITAKRCIEEMGLTRNTFYNLVKRYENQ</sequence>
<dbReference type="GO" id="GO:0003677">
    <property type="term" value="F:DNA binding"/>
    <property type="evidence" value="ECO:0007669"/>
    <property type="project" value="UniProtKB-KW"/>
</dbReference>
<dbReference type="SMART" id="SM00857">
    <property type="entry name" value="Resolvase"/>
    <property type="match status" value="1"/>
</dbReference>
<evidence type="ECO:0000256" key="2">
    <source>
        <dbReference type="ARBA" id="ARBA00023125"/>
    </source>
</evidence>
<feature type="domain" description="Resolvase/invertase-type recombinase catalytic" evidence="4">
    <location>
        <begin position="12"/>
        <end position="163"/>
    </location>
</feature>
<dbReference type="InterPro" id="IPR050639">
    <property type="entry name" value="SSR_resolvase"/>
</dbReference>
<keyword evidence="2" id="KW-0238">DNA-binding</keyword>
<dbReference type="InterPro" id="IPR006118">
    <property type="entry name" value="Recombinase_CS"/>
</dbReference>
<dbReference type="CDD" id="cd03768">
    <property type="entry name" value="SR_ResInv"/>
    <property type="match status" value="1"/>
</dbReference>
<geneLocation type="plasmid" evidence="5">
    <name>pRGFK0815</name>
</geneLocation>
<accession>A0A0H5Q3D7</accession>
<dbReference type="AlphaFoldDB" id="A0A0H5Q3D7"/>
<evidence type="ECO:0000256" key="3">
    <source>
        <dbReference type="ARBA" id="ARBA00023172"/>
    </source>
</evidence>
<protein>
    <recommendedName>
        <fullName evidence="4">Resolvase/invertase-type recombinase catalytic domain-containing protein</fullName>
    </recommendedName>
</protein>
<organism evidence="5">
    <name type="scientific">uncultured prokaryote</name>
    <dbReference type="NCBI Taxonomy" id="198431"/>
    <lineage>
        <taxon>unclassified sequences</taxon>
        <taxon>environmental samples</taxon>
    </lineage>
</organism>
<dbReference type="Gene3D" id="3.40.50.1390">
    <property type="entry name" value="Resolvase, N-terminal catalytic domain"/>
    <property type="match status" value="1"/>
</dbReference>
<dbReference type="PANTHER" id="PTHR30461:SF26">
    <property type="entry name" value="RESOLVASE HOMOLOG YNEB"/>
    <property type="match status" value="1"/>
</dbReference>
<keyword evidence="5" id="KW-0614">Plasmid</keyword>
<dbReference type="GO" id="GO:0000150">
    <property type="term" value="F:DNA strand exchange activity"/>
    <property type="evidence" value="ECO:0007669"/>
    <property type="project" value="InterPro"/>
</dbReference>
<dbReference type="SUPFAM" id="SSF53041">
    <property type="entry name" value="Resolvase-like"/>
    <property type="match status" value="1"/>
</dbReference>
<dbReference type="PROSITE" id="PS00398">
    <property type="entry name" value="RECOMBINASES_2"/>
    <property type="match status" value="1"/>
</dbReference>
<dbReference type="PROSITE" id="PS51736">
    <property type="entry name" value="RECOMBINASES_3"/>
    <property type="match status" value="1"/>
</dbReference>
<dbReference type="EMBL" id="LN853421">
    <property type="protein sequence ID" value="CRY95904.1"/>
    <property type="molecule type" value="Genomic_DNA"/>
</dbReference>
<keyword evidence="1" id="KW-0229">DNA integration</keyword>
<dbReference type="PANTHER" id="PTHR30461">
    <property type="entry name" value="DNA-INVERTASE FROM LAMBDOID PROPHAGE"/>
    <property type="match status" value="1"/>
</dbReference>
<dbReference type="InterPro" id="IPR006119">
    <property type="entry name" value="Resolv_N"/>
</dbReference>
<evidence type="ECO:0000313" key="5">
    <source>
        <dbReference type="EMBL" id="CRY95904.1"/>
    </source>
</evidence>
<reference evidence="5" key="1">
    <citation type="submission" date="2015-06" db="EMBL/GenBank/DDBJ databases">
        <authorList>
            <person name="Joergensen T."/>
        </authorList>
    </citation>
    <scope>NUCLEOTIDE SEQUENCE</scope>
    <source>
        <plasmid evidence="5">pRGFK0815</plasmid>
    </source>
</reference>
<evidence type="ECO:0000259" key="4">
    <source>
        <dbReference type="PROSITE" id="PS51736"/>
    </source>
</evidence>
<dbReference type="GO" id="GO:0015074">
    <property type="term" value="P:DNA integration"/>
    <property type="evidence" value="ECO:0007669"/>
    <property type="project" value="UniProtKB-KW"/>
</dbReference>
<dbReference type="InterPro" id="IPR036162">
    <property type="entry name" value="Resolvase-like_N_sf"/>
</dbReference>
<dbReference type="PROSITE" id="PS00397">
    <property type="entry name" value="RECOMBINASES_1"/>
    <property type="match status" value="1"/>
</dbReference>
<reference evidence="5" key="2">
    <citation type="submission" date="2015-07" db="EMBL/GenBank/DDBJ databases">
        <title>Plasmids, circular viruses and viroids from rat gut.</title>
        <authorList>
            <person name="Jorgensen T.J."/>
            <person name="Hansen M.A."/>
            <person name="Xu Z."/>
            <person name="Tabak M.A."/>
            <person name="Sorensen S.J."/>
            <person name="Hansen L.H."/>
        </authorList>
    </citation>
    <scope>NUCLEOTIDE SEQUENCE</scope>
    <source>
        <plasmid evidence="5">pRGFK0815</plasmid>
    </source>
</reference>
<proteinExistence type="predicted"/>
<dbReference type="Pfam" id="PF00239">
    <property type="entry name" value="Resolvase"/>
    <property type="match status" value="1"/>
</dbReference>